<dbReference type="PROSITE" id="PS00136">
    <property type="entry name" value="SUBTILASE_ASP"/>
    <property type="match status" value="1"/>
</dbReference>
<evidence type="ECO:0000256" key="1">
    <source>
        <dbReference type="ARBA" id="ARBA00011073"/>
    </source>
</evidence>
<evidence type="ECO:0000259" key="12">
    <source>
        <dbReference type="Pfam" id="PF00082"/>
    </source>
</evidence>
<evidence type="ECO:0000259" key="14">
    <source>
        <dbReference type="Pfam" id="PF06280"/>
    </source>
</evidence>
<evidence type="ECO:0008006" key="17">
    <source>
        <dbReference type="Google" id="ProtNLM"/>
    </source>
</evidence>
<dbReference type="GO" id="GO:0005615">
    <property type="term" value="C:extracellular space"/>
    <property type="evidence" value="ECO:0007669"/>
    <property type="project" value="TreeGrafter"/>
</dbReference>
<dbReference type="InterPro" id="IPR000209">
    <property type="entry name" value="Peptidase_S8/S53_dom"/>
</dbReference>
<dbReference type="GO" id="GO:0004252">
    <property type="term" value="F:serine-type endopeptidase activity"/>
    <property type="evidence" value="ECO:0007669"/>
    <property type="project" value="UniProtKB-UniRule"/>
</dbReference>
<feature type="domain" description="PA" evidence="13">
    <location>
        <begin position="377"/>
        <end position="448"/>
    </location>
</feature>
<keyword evidence="2" id="KW-0134">Cell wall</keyword>
<dbReference type="EMBL" id="JANBPT010000639">
    <property type="protein sequence ID" value="KAJ1915280.1"/>
    <property type="molecule type" value="Genomic_DNA"/>
</dbReference>
<accession>A0A9W7ZYE7</accession>
<sequence length="861" mass="92196">MQWAFKLLVAVQALATVVGKGIDANHYGLDTLPSRYLVQFPGDPGSASGTEASKKFYTQLQTLRVPYTITHNYTSLLNAAALTIDGQYIDSLGSLTNAKGTYALRTASVNDDAVGPTEHLTRPPMPMISHNYTGVDRAHSELKLTGQGIKVGILDTGIDLTHPAFGNCFKTAGCPIQYGYDFVGDDFNGTNSPKPGPKPIDNCTPHGTHVAGVVAGNHGVFKGVAPKATLGIYRIMGCEQLTSTEVVLQALEMAYTDGMQVINMSFGVPSGWSLWAEDLAVSALMAKGVYVVAGAGNDGDNTLWAISSPATGELSLAVGAAEIPEYYSLYLNVTVNGATTILSRSDQQRYLPAVNFLNVPVIRGFGASGSDDDDLACGELAVPAKGAVVVVRRGVCDMQTKASFVQKAGGILMIVYNNSTSPLGTPAYDNDTMTLPSFSVENEAGTTLINILRTGQNATVSVDTSMRVCKNSAAGQPSWYSSWGPAPEGYIKPDLLAPGTNIYSTVPVNMGSYNLLTGTSMATPYVAGAIALMLESNRRGSQQQLLNSFVNTAALLYSSPGVPYSPAQQGNGLINVYNALTATTSMDRFINIATGYLTNMDKNFHKTIALTNHGNTPVTYHFEFLSSAAYSAFTKDKGAAIPPRPAKKYLDSFFHQKKMSANPGGSIVNSVAIDPRAFDADQRMVVGGFINAYPAKGTVGVNLTMPFLGYAFEPENVPMLASSYNDIPLPCMSRRGTSEILPKSGVFTMVGDDVPVIIYRLQAPVARVRVRITKASDPSHIHAAVTENFFSYLSKAMPSGQPYITYAWDGRGYHYNTPSKIIDLPNGSYHLLLSFYMTMNVTNPNTYTSPVITIKRPKKNV</sequence>
<dbReference type="PROSITE" id="PS00138">
    <property type="entry name" value="SUBTILASE_SER"/>
    <property type="match status" value="1"/>
</dbReference>
<evidence type="ECO:0000256" key="6">
    <source>
        <dbReference type="ARBA" id="ARBA00022801"/>
    </source>
</evidence>
<dbReference type="InterPro" id="IPR003137">
    <property type="entry name" value="PA_domain"/>
</dbReference>
<dbReference type="Gene3D" id="3.50.30.30">
    <property type="match status" value="1"/>
</dbReference>
<gene>
    <name evidence="15" type="ORF">IWQ60_008492</name>
</gene>
<feature type="active site" description="Charge relay system" evidence="8 9">
    <location>
        <position position="206"/>
    </location>
</feature>
<feature type="active site" description="Charge relay system" evidence="8 9">
    <location>
        <position position="155"/>
    </location>
</feature>
<dbReference type="GO" id="GO:0006508">
    <property type="term" value="P:proteolysis"/>
    <property type="evidence" value="ECO:0007669"/>
    <property type="project" value="UniProtKB-KW"/>
</dbReference>
<dbReference type="PROSITE" id="PS00137">
    <property type="entry name" value="SUBTILASE_HIS"/>
    <property type="match status" value="1"/>
</dbReference>
<dbReference type="PROSITE" id="PS51892">
    <property type="entry name" value="SUBTILASE"/>
    <property type="match status" value="1"/>
</dbReference>
<dbReference type="InterPro" id="IPR023827">
    <property type="entry name" value="Peptidase_S8_Asp-AS"/>
</dbReference>
<dbReference type="InterPro" id="IPR010435">
    <property type="entry name" value="C5a/SBT2-like_Fn3"/>
</dbReference>
<dbReference type="Gene3D" id="3.40.50.200">
    <property type="entry name" value="Peptidase S8/S53 domain"/>
    <property type="match status" value="1"/>
</dbReference>
<dbReference type="OrthoDB" id="10256524at2759"/>
<dbReference type="InterPro" id="IPR050131">
    <property type="entry name" value="Peptidase_S8_subtilisin-like"/>
</dbReference>
<dbReference type="PRINTS" id="PR00723">
    <property type="entry name" value="SUBTILISIN"/>
</dbReference>
<comment type="similarity">
    <text evidence="1 9 10">Belongs to the peptidase S8 family.</text>
</comment>
<dbReference type="Pfam" id="PF06280">
    <property type="entry name" value="fn3_5"/>
    <property type="match status" value="1"/>
</dbReference>
<dbReference type="Proteomes" id="UP001150569">
    <property type="component" value="Unassembled WGS sequence"/>
</dbReference>
<feature type="domain" description="Peptidase S8/S53" evidence="12">
    <location>
        <begin position="146"/>
        <end position="572"/>
    </location>
</feature>
<comment type="caution">
    <text evidence="15">The sequence shown here is derived from an EMBL/GenBank/DDBJ whole genome shotgun (WGS) entry which is preliminary data.</text>
</comment>
<evidence type="ECO:0000313" key="16">
    <source>
        <dbReference type="Proteomes" id="UP001150569"/>
    </source>
</evidence>
<dbReference type="SUPFAM" id="SSF52743">
    <property type="entry name" value="Subtilisin-like"/>
    <property type="match status" value="1"/>
</dbReference>
<evidence type="ECO:0000256" key="5">
    <source>
        <dbReference type="ARBA" id="ARBA00022729"/>
    </source>
</evidence>
<evidence type="ECO:0000256" key="9">
    <source>
        <dbReference type="PROSITE-ProRule" id="PRU01240"/>
    </source>
</evidence>
<evidence type="ECO:0000256" key="10">
    <source>
        <dbReference type="RuleBase" id="RU003355"/>
    </source>
</evidence>
<dbReference type="Pfam" id="PF00082">
    <property type="entry name" value="Peptidase_S8"/>
    <property type="match status" value="1"/>
</dbReference>
<dbReference type="SUPFAM" id="SSF52025">
    <property type="entry name" value="PA domain"/>
    <property type="match status" value="1"/>
</dbReference>
<keyword evidence="5 11" id="KW-0732">Signal</keyword>
<evidence type="ECO:0000256" key="11">
    <source>
        <dbReference type="SAM" id="SignalP"/>
    </source>
</evidence>
<dbReference type="InterPro" id="IPR022398">
    <property type="entry name" value="Peptidase_S8_His-AS"/>
</dbReference>
<keyword evidence="4 9" id="KW-0645">Protease</keyword>
<dbReference type="InterPro" id="IPR046450">
    <property type="entry name" value="PA_dom_sf"/>
</dbReference>
<evidence type="ECO:0000256" key="7">
    <source>
        <dbReference type="ARBA" id="ARBA00022825"/>
    </source>
</evidence>
<dbReference type="PANTHER" id="PTHR43806:SF66">
    <property type="entry name" value="SERIN ENDOPEPTIDASE"/>
    <property type="match status" value="1"/>
</dbReference>
<dbReference type="Pfam" id="PF02225">
    <property type="entry name" value="PA"/>
    <property type="match status" value="1"/>
</dbReference>
<keyword evidence="16" id="KW-1185">Reference proteome</keyword>
<reference evidence="15" key="1">
    <citation type="submission" date="2022-07" db="EMBL/GenBank/DDBJ databases">
        <title>Phylogenomic reconstructions and comparative analyses of Kickxellomycotina fungi.</title>
        <authorList>
            <person name="Reynolds N.K."/>
            <person name="Stajich J.E."/>
            <person name="Barry K."/>
            <person name="Grigoriev I.V."/>
            <person name="Crous P."/>
            <person name="Smith M.E."/>
        </authorList>
    </citation>
    <scope>NUCLEOTIDE SEQUENCE</scope>
    <source>
        <strain evidence="15">RSA 861</strain>
    </source>
</reference>
<dbReference type="AlphaFoldDB" id="A0A9W7ZYE7"/>
<evidence type="ECO:0000256" key="2">
    <source>
        <dbReference type="ARBA" id="ARBA00022512"/>
    </source>
</evidence>
<dbReference type="InterPro" id="IPR023828">
    <property type="entry name" value="Peptidase_S8_Ser-AS"/>
</dbReference>
<dbReference type="InterPro" id="IPR034187">
    <property type="entry name" value="Peptidases_S8_5"/>
</dbReference>
<proteinExistence type="inferred from homology"/>
<evidence type="ECO:0000259" key="13">
    <source>
        <dbReference type="Pfam" id="PF02225"/>
    </source>
</evidence>
<dbReference type="InterPro" id="IPR036852">
    <property type="entry name" value="Peptidase_S8/S53_dom_sf"/>
</dbReference>
<name>A0A9W7ZYE7_9FUNG</name>
<feature type="chain" id="PRO_5040808087" description="Peptidase S8/S53 domain-containing protein" evidence="11">
    <location>
        <begin position="20"/>
        <end position="861"/>
    </location>
</feature>
<dbReference type="CDD" id="cd07489">
    <property type="entry name" value="Peptidases_S8_5"/>
    <property type="match status" value="1"/>
</dbReference>
<dbReference type="GO" id="GO:0016020">
    <property type="term" value="C:membrane"/>
    <property type="evidence" value="ECO:0007669"/>
    <property type="project" value="InterPro"/>
</dbReference>
<keyword evidence="6 9" id="KW-0378">Hydrolase</keyword>
<keyword evidence="7 9" id="KW-0720">Serine protease</keyword>
<feature type="active site" description="Charge relay system" evidence="8 9">
    <location>
        <position position="520"/>
    </location>
</feature>
<dbReference type="PANTHER" id="PTHR43806">
    <property type="entry name" value="PEPTIDASE S8"/>
    <property type="match status" value="1"/>
</dbReference>
<evidence type="ECO:0000256" key="4">
    <source>
        <dbReference type="ARBA" id="ARBA00022670"/>
    </source>
</evidence>
<feature type="signal peptide" evidence="11">
    <location>
        <begin position="1"/>
        <end position="19"/>
    </location>
</feature>
<organism evidence="15 16">
    <name type="scientific">Tieghemiomyces parasiticus</name>
    <dbReference type="NCBI Taxonomy" id="78921"/>
    <lineage>
        <taxon>Eukaryota</taxon>
        <taxon>Fungi</taxon>
        <taxon>Fungi incertae sedis</taxon>
        <taxon>Zoopagomycota</taxon>
        <taxon>Kickxellomycotina</taxon>
        <taxon>Dimargaritomycetes</taxon>
        <taxon>Dimargaritales</taxon>
        <taxon>Dimargaritaceae</taxon>
        <taxon>Tieghemiomyces</taxon>
    </lineage>
</organism>
<dbReference type="InterPro" id="IPR015500">
    <property type="entry name" value="Peptidase_S8_subtilisin-rel"/>
</dbReference>
<keyword evidence="3" id="KW-0964">Secreted</keyword>
<evidence type="ECO:0000256" key="8">
    <source>
        <dbReference type="PIRSR" id="PIRSR615500-1"/>
    </source>
</evidence>
<evidence type="ECO:0000313" key="15">
    <source>
        <dbReference type="EMBL" id="KAJ1915280.1"/>
    </source>
</evidence>
<evidence type="ECO:0000256" key="3">
    <source>
        <dbReference type="ARBA" id="ARBA00022525"/>
    </source>
</evidence>
<protein>
    <recommendedName>
        <fullName evidence="17">Peptidase S8/S53 domain-containing protein</fullName>
    </recommendedName>
</protein>
<feature type="domain" description="C5a peptidase/Subtilisin-like protease SBT2-like Fn3-like" evidence="14">
    <location>
        <begin position="597"/>
        <end position="708"/>
    </location>
</feature>